<dbReference type="InterPro" id="IPR018035">
    <property type="entry name" value="Flagellar_FliH/T3SS_HrpE"/>
</dbReference>
<evidence type="ECO:0000259" key="10">
    <source>
        <dbReference type="Pfam" id="PF02108"/>
    </source>
</evidence>
<evidence type="ECO:0000256" key="1">
    <source>
        <dbReference type="ARBA" id="ARBA00003041"/>
    </source>
</evidence>
<comment type="subcellular location">
    <subcellularLocation>
        <location evidence="2">Cytoplasm</location>
    </subcellularLocation>
</comment>
<reference evidence="11 12" key="1">
    <citation type="submission" date="2018-03" db="EMBL/GenBank/DDBJ databases">
        <title>Genomic Encyclopedia of Archaeal and Bacterial Type Strains, Phase II (KMG-II): from individual species to whole genera.</title>
        <authorList>
            <person name="Goeker M."/>
        </authorList>
    </citation>
    <scope>NUCLEOTIDE SEQUENCE [LARGE SCALE GENOMIC DNA]</scope>
    <source>
        <strain evidence="11 12">DSM 17586</strain>
    </source>
</reference>
<dbReference type="PANTHER" id="PTHR34982:SF1">
    <property type="entry name" value="FLAGELLAR ASSEMBLY PROTEIN FLIH"/>
    <property type="match status" value="1"/>
</dbReference>
<dbReference type="GO" id="GO:0005829">
    <property type="term" value="C:cytosol"/>
    <property type="evidence" value="ECO:0007669"/>
    <property type="project" value="TreeGrafter"/>
</dbReference>
<accession>A0A2P8ESE3</accession>
<evidence type="ECO:0000256" key="4">
    <source>
        <dbReference type="ARBA" id="ARBA00016507"/>
    </source>
</evidence>
<dbReference type="GO" id="GO:0071973">
    <property type="term" value="P:bacterial-type flagellum-dependent cell motility"/>
    <property type="evidence" value="ECO:0007669"/>
    <property type="project" value="InterPro"/>
</dbReference>
<evidence type="ECO:0000256" key="5">
    <source>
        <dbReference type="ARBA" id="ARBA00022448"/>
    </source>
</evidence>
<dbReference type="GO" id="GO:0009288">
    <property type="term" value="C:bacterial-type flagellum"/>
    <property type="evidence" value="ECO:0007669"/>
    <property type="project" value="InterPro"/>
</dbReference>
<evidence type="ECO:0000313" key="12">
    <source>
        <dbReference type="Proteomes" id="UP000242133"/>
    </source>
</evidence>
<evidence type="ECO:0000313" key="11">
    <source>
        <dbReference type="EMBL" id="PSL12364.1"/>
    </source>
</evidence>
<dbReference type="Pfam" id="PF02108">
    <property type="entry name" value="FliH"/>
    <property type="match status" value="1"/>
</dbReference>
<evidence type="ECO:0000256" key="7">
    <source>
        <dbReference type="ARBA" id="ARBA00022795"/>
    </source>
</evidence>
<keyword evidence="8" id="KW-0653">Protein transport</keyword>
<dbReference type="InterPro" id="IPR051472">
    <property type="entry name" value="T3SS_Stator/FliH"/>
</dbReference>
<sequence length="250" mass="27047">MKSDTPARIRAAEAGQVERWLPPDVGGEARVVQALARKQPSPLAELDVSVVEEEIFAEKLTLAQWESICEEARQEGYAEGLVQGQEQGRTDGHAQGLAQGLAAGQAEIEARLQQLDGLLQQLQQPLEQQREALEDTLIRLVVSLAESAVKAELSINIEHLAQSAREALAQLPEGTGEVVLKVHPDQLVALAPLLNTEKLALVGDDTLAAGGCRVDSGSCRVDYQVEQRFRQVADQLLARLIKTPVDSDDA</sequence>
<keyword evidence="11" id="KW-0969">Cilium</keyword>
<dbReference type="OrthoDB" id="6088783at2"/>
<dbReference type="PANTHER" id="PTHR34982">
    <property type="entry name" value="YOP PROTEINS TRANSLOCATION PROTEIN L"/>
    <property type="match status" value="1"/>
</dbReference>
<proteinExistence type="inferred from homology"/>
<evidence type="ECO:0000256" key="9">
    <source>
        <dbReference type="ARBA" id="ARBA00023225"/>
    </source>
</evidence>
<keyword evidence="5" id="KW-0813">Transport</keyword>
<gene>
    <name evidence="11" type="ORF">CLV44_11842</name>
</gene>
<keyword evidence="7" id="KW-1005">Bacterial flagellum biogenesis</keyword>
<dbReference type="RefSeq" id="WP_106592514.1">
    <property type="nucleotide sequence ID" value="NZ_PYGI01000018.1"/>
</dbReference>
<evidence type="ECO:0000256" key="3">
    <source>
        <dbReference type="ARBA" id="ARBA00006602"/>
    </source>
</evidence>
<evidence type="ECO:0000256" key="8">
    <source>
        <dbReference type="ARBA" id="ARBA00022927"/>
    </source>
</evidence>
<dbReference type="GO" id="GO:0015031">
    <property type="term" value="P:protein transport"/>
    <property type="evidence" value="ECO:0007669"/>
    <property type="project" value="UniProtKB-KW"/>
</dbReference>
<keyword evidence="12" id="KW-1185">Reference proteome</keyword>
<comment type="function">
    <text evidence="1">Needed for flagellar regrowth and assembly.</text>
</comment>
<evidence type="ECO:0000256" key="6">
    <source>
        <dbReference type="ARBA" id="ARBA00022490"/>
    </source>
</evidence>
<dbReference type="SUPFAM" id="SSF160527">
    <property type="entry name" value="V-type ATPase subunit E-like"/>
    <property type="match status" value="1"/>
</dbReference>
<dbReference type="InterPro" id="IPR000563">
    <property type="entry name" value="Flag_FliH"/>
</dbReference>
<feature type="domain" description="Flagellar assembly protein FliH/Type III secretion system HrpE" evidence="10">
    <location>
        <begin position="111"/>
        <end position="232"/>
    </location>
</feature>
<dbReference type="GO" id="GO:0044781">
    <property type="term" value="P:bacterial-type flagellum organization"/>
    <property type="evidence" value="ECO:0007669"/>
    <property type="project" value="UniProtKB-KW"/>
</dbReference>
<comment type="caution">
    <text evidence="11">The sequence shown here is derived from an EMBL/GenBank/DDBJ whole genome shotgun (WGS) entry which is preliminary data.</text>
</comment>
<dbReference type="Proteomes" id="UP000242133">
    <property type="component" value="Unassembled WGS sequence"/>
</dbReference>
<dbReference type="AlphaFoldDB" id="A0A2P8ESE3"/>
<comment type="similarity">
    <text evidence="3">Belongs to the FliH family.</text>
</comment>
<keyword evidence="11" id="KW-0966">Cell projection</keyword>
<keyword evidence="9" id="KW-1006">Bacterial flagellum protein export</keyword>
<dbReference type="GO" id="GO:0003774">
    <property type="term" value="F:cytoskeletal motor activity"/>
    <property type="evidence" value="ECO:0007669"/>
    <property type="project" value="InterPro"/>
</dbReference>
<dbReference type="PRINTS" id="PR01003">
    <property type="entry name" value="FLGFLIH"/>
</dbReference>
<protein>
    <recommendedName>
        <fullName evidence="4">Flagellar assembly protein FliH</fullName>
    </recommendedName>
</protein>
<keyword evidence="6" id="KW-0963">Cytoplasm</keyword>
<dbReference type="EMBL" id="PYGI01000018">
    <property type="protein sequence ID" value="PSL12364.1"/>
    <property type="molecule type" value="Genomic_DNA"/>
</dbReference>
<keyword evidence="11" id="KW-0282">Flagellum</keyword>
<organism evidence="11 12">
    <name type="scientific">Marinobacterium halophilum</name>
    <dbReference type="NCBI Taxonomy" id="267374"/>
    <lineage>
        <taxon>Bacteria</taxon>
        <taxon>Pseudomonadati</taxon>
        <taxon>Pseudomonadota</taxon>
        <taxon>Gammaproteobacteria</taxon>
        <taxon>Oceanospirillales</taxon>
        <taxon>Oceanospirillaceae</taxon>
        <taxon>Marinobacterium</taxon>
    </lineage>
</organism>
<name>A0A2P8ESE3_9GAMM</name>
<evidence type="ECO:0000256" key="2">
    <source>
        <dbReference type="ARBA" id="ARBA00004496"/>
    </source>
</evidence>